<dbReference type="AlphaFoldDB" id="A0AA91TS65"/>
<organism evidence="2 3">
    <name type="scientific">Niallia circulans</name>
    <name type="common">Bacillus circulans</name>
    <dbReference type="NCBI Taxonomy" id="1397"/>
    <lineage>
        <taxon>Bacteria</taxon>
        <taxon>Bacillati</taxon>
        <taxon>Bacillota</taxon>
        <taxon>Bacilli</taxon>
        <taxon>Bacillales</taxon>
        <taxon>Bacillaceae</taxon>
        <taxon>Niallia</taxon>
    </lineage>
</organism>
<gene>
    <name evidence="2" type="ORF">CHH57_11565</name>
</gene>
<proteinExistence type="predicted"/>
<sequence length="166" mass="19820">MWILLYVNPVKKDLKVRKLEALLKRGDKHSSIKKDVSIYLRGYKGEKHLTYYLDFIPEKECFIIHNLRLYDGKSYFQIDYLLLTHCFFIIIDCKNYLGTLLFDTTLNQFTRIRNNQEEGYLDPISQMKRLKRQLESFLQKRHFPIPPIKPIVIISKPSTIIKAIPR</sequence>
<evidence type="ECO:0000313" key="2">
    <source>
        <dbReference type="EMBL" id="PAD83175.1"/>
    </source>
</evidence>
<feature type="domain" description="NERD" evidence="1">
    <location>
        <begin position="41"/>
        <end position="157"/>
    </location>
</feature>
<protein>
    <recommendedName>
        <fullName evidence="1">NERD domain-containing protein</fullName>
    </recommendedName>
</protein>
<dbReference type="Proteomes" id="UP000216961">
    <property type="component" value="Unassembled WGS sequence"/>
</dbReference>
<reference evidence="2 3" key="1">
    <citation type="submission" date="2017-07" db="EMBL/GenBank/DDBJ databases">
        <title>Isolation and whole genome analysis of endospore-forming bacteria from heroin.</title>
        <authorList>
            <person name="Kalinowski J."/>
            <person name="Ahrens B."/>
            <person name="Al-Dilaimi A."/>
            <person name="Winkler A."/>
            <person name="Wibberg D."/>
            <person name="Schleenbecker U."/>
            <person name="Ruckert C."/>
            <person name="Wolfel R."/>
            <person name="Grass G."/>
        </authorList>
    </citation>
    <scope>NUCLEOTIDE SEQUENCE [LARGE SCALE GENOMIC DNA]</scope>
    <source>
        <strain evidence="2 3">7521-2</strain>
    </source>
</reference>
<evidence type="ECO:0000313" key="3">
    <source>
        <dbReference type="Proteomes" id="UP000216961"/>
    </source>
</evidence>
<dbReference type="Pfam" id="PF08378">
    <property type="entry name" value="NERD"/>
    <property type="match status" value="1"/>
</dbReference>
<dbReference type="EMBL" id="NPBQ01000070">
    <property type="protein sequence ID" value="PAD83175.1"/>
    <property type="molecule type" value="Genomic_DNA"/>
</dbReference>
<name>A0AA91TS65_NIACI</name>
<accession>A0AA91TS65</accession>
<comment type="caution">
    <text evidence="2">The sequence shown here is derived from an EMBL/GenBank/DDBJ whole genome shotgun (WGS) entry which is preliminary data.</text>
</comment>
<evidence type="ECO:0000259" key="1">
    <source>
        <dbReference type="PROSITE" id="PS50965"/>
    </source>
</evidence>
<dbReference type="InterPro" id="IPR011528">
    <property type="entry name" value="NERD"/>
</dbReference>
<dbReference type="PROSITE" id="PS50965">
    <property type="entry name" value="NERD"/>
    <property type="match status" value="1"/>
</dbReference>